<name>A0ABQ3LW92_9SPHN</name>
<keyword evidence="1" id="KW-0812">Transmembrane</keyword>
<keyword evidence="1" id="KW-0472">Membrane</keyword>
<feature type="transmembrane region" description="Helical" evidence="1">
    <location>
        <begin position="21"/>
        <end position="44"/>
    </location>
</feature>
<dbReference type="RefSeq" id="WP_189677913.1">
    <property type="nucleotide sequence ID" value="NZ_BNAQ01000018.1"/>
</dbReference>
<evidence type="ECO:0000313" key="2">
    <source>
        <dbReference type="EMBL" id="GHH26764.1"/>
    </source>
</evidence>
<gene>
    <name evidence="2" type="ORF">GCM10008023_41770</name>
</gene>
<reference evidence="3" key="1">
    <citation type="journal article" date="2019" name="Int. J. Syst. Evol. Microbiol.">
        <title>The Global Catalogue of Microorganisms (GCM) 10K type strain sequencing project: providing services to taxonomists for standard genome sequencing and annotation.</title>
        <authorList>
            <consortium name="The Broad Institute Genomics Platform"/>
            <consortium name="The Broad Institute Genome Sequencing Center for Infectious Disease"/>
            <person name="Wu L."/>
            <person name="Ma J."/>
        </authorList>
    </citation>
    <scope>NUCLEOTIDE SEQUENCE [LARGE SCALE GENOMIC DNA]</scope>
    <source>
        <strain evidence="3">CGMCC 1.8957</strain>
    </source>
</reference>
<evidence type="ECO:0000313" key="3">
    <source>
        <dbReference type="Proteomes" id="UP000652430"/>
    </source>
</evidence>
<protein>
    <recommendedName>
        <fullName evidence="4">SPOR domain-containing protein</fullName>
    </recommendedName>
</protein>
<dbReference type="EMBL" id="BNAQ01000018">
    <property type="protein sequence ID" value="GHH26764.1"/>
    <property type="molecule type" value="Genomic_DNA"/>
</dbReference>
<evidence type="ECO:0008006" key="4">
    <source>
        <dbReference type="Google" id="ProtNLM"/>
    </source>
</evidence>
<organism evidence="2 3">
    <name type="scientific">Sphingomonas glacialis</name>
    <dbReference type="NCBI Taxonomy" id="658225"/>
    <lineage>
        <taxon>Bacteria</taxon>
        <taxon>Pseudomonadati</taxon>
        <taxon>Pseudomonadota</taxon>
        <taxon>Alphaproteobacteria</taxon>
        <taxon>Sphingomonadales</taxon>
        <taxon>Sphingomonadaceae</taxon>
        <taxon>Sphingomonas</taxon>
    </lineage>
</organism>
<proteinExistence type="predicted"/>
<sequence length="109" mass="11313">MAEYREANGDTTYVEKRSNTGLVIGGVVLAVLIVVGLLFATGFWSANVKGGALPTVNVSAKSGALPDVAVHSKEVVVGTSKQTVTVPKVETKKTSIDVPTIGVKDDSKQ</sequence>
<evidence type="ECO:0000256" key="1">
    <source>
        <dbReference type="SAM" id="Phobius"/>
    </source>
</evidence>
<accession>A0ABQ3LW92</accession>
<comment type="caution">
    <text evidence="2">The sequence shown here is derived from an EMBL/GenBank/DDBJ whole genome shotgun (WGS) entry which is preliminary data.</text>
</comment>
<dbReference type="Proteomes" id="UP000652430">
    <property type="component" value="Unassembled WGS sequence"/>
</dbReference>
<keyword evidence="1" id="KW-1133">Transmembrane helix</keyword>
<keyword evidence="3" id="KW-1185">Reference proteome</keyword>